<accession>A0A9X0W789</accession>
<dbReference type="PROSITE" id="PS50112">
    <property type="entry name" value="PAS"/>
    <property type="match status" value="1"/>
</dbReference>
<dbReference type="InterPro" id="IPR043128">
    <property type="entry name" value="Rev_trsase/Diguanyl_cyclase"/>
</dbReference>
<feature type="domain" description="EAL" evidence="13">
    <location>
        <begin position="889"/>
        <end position="1143"/>
    </location>
</feature>
<evidence type="ECO:0000256" key="9">
    <source>
        <dbReference type="SAM" id="Phobius"/>
    </source>
</evidence>
<comment type="cofactor">
    <cofactor evidence="1">
        <name>Mg(2+)</name>
        <dbReference type="ChEBI" id="CHEBI:18420"/>
    </cofactor>
</comment>
<dbReference type="InterPro" id="IPR029787">
    <property type="entry name" value="Nucleotide_cyclase"/>
</dbReference>
<dbReference type="PROSITE" id="PS01219">
    <property type="entry name" value="AMMONIUM_TRANSP"/>
    <property type="match status" value="1"/>
</dbReference>
<dbReference type="PANTHER" id="PTHR44757:SF4">
    <property type="entry name" value="DIGUANYLATE CYCLASE DGCE-RELATED"/>
    <property type="match status" value="1"/>
</dbReference>
<evidence type="ECO:0000256" key="3">
    <source>
        <dbReference type="ARBA" id="ARBA00005887"/>
    </source>
</evidence>
<keyword evidence="4" id="KW-0813">Transport</keyword>
<dbReference type="Pfam" id="PF13426">
    <property type="entry name" value="PAS_9"/>
    <property type="match status" value="1"/>
</dbReference>
<dbReference type="InterPro" id="IPR029020">
    <property type="entry name" value="Ammonium/urea_transptr"/>
</dbReference>
<dbReference type="SMART" id="SM00052">
    <property type="entry name" value="EAL"/>
    <property type="match status" value="1"/>
</dbReference>
<dbReference type="Pfam" id="PF00989">
    <property type="entry name" value="PAS"/>
    <property type="match status" value="1"/>
</dbReference>
<feature type="transmembrane region" description="Helical" evidence="9">
    <location>
        <begin position="6"/>
        <end position="29"/>
    </location>
</feature>
<feature type="transmembrane region" description="Helical" evidence="9">
    <location>
        <begin position="320"/>
        <end position="342"/>
    </location>
</feature>
<dbReference type="SUPFAM" id="SSF55785">
    <property type="entry name" value="PYP-like sensor domain (PAS domain)"/>
    <property type="match status" value="2"/>
</dbReference>
<gene>
    <name evidence="15" type="ORF">CKO42_07445</name>
</gene>
<dbReference type="NCBIfam" id="TIGR00836">
    <property type="entry name" value="amt"/>
    <property type="match status" value="1"/>
</dbReference>
<feature type="transmembrane region" description="Helical" evidence="9">
    <location>
        <begin position="354"/>
        <end position="374"/>
    </location>
</feature>
<reference evidence="15 16" key="1">
    <citation type="journal article" date="2020" name="Microorganisms">
        <title>Osmotic Adaptation and Compatible Solute Biosynthesis of Phototrophic Bacteria as Revealed from Genome Analyses.</title>
        <authorList>
            <person name="Imhoff J.F."/>
            <person name="Rahn T."/>
            <person name="Kunzel S."/>
            <person name="Keller A."/>
            <person name="Neulinger S.C."/>
        </authorList>
    </citation>
    <scope>NUCLEOTIDE SEQUENCE [LARGE SCALE GENOMIC DNA]</scope>
    <source>
        <strain evidence="15 16">DSM 25653</strain>
    </source>
</reference>
<keyword evidence="8" id="KW-0924">Ammonia transport</keyword>
<dbReference type="PROSITE" id="PS50887">
    <property type="entry name" value="GGDEF"/>
    <property type="match status" value="1"/>
</dbReference>
<keyword evidence="7 9" id="KW-0472">Membrane</keyword>
<keyword evidence="6 9" id="KW-1133">Transmembrane helix</keyword>
<feature type="domain" description="PAS" evidence="10">
    <location>
        <begin position="583"/>
        <end position="656"/>
    </location>
</feature>
<dbReference type="InterPro" id="IPR000700">
    <property type="entry name" value="PAS-assoc_C"/>
</dbReference>
<dbReference type="Gene3D" id="3.30.450.20">
    <property type="entry name" value="PAS domain"/>
    <property type="match status" value="2"/>
</dbReference>
<feature type="transmembrane region" description="Helical" evidence="9">
    <location>
        <begin position="263"/>
        <end position="285"/>
    </location>
</feature>
<keyword evidence="5 9" id="KW-0812">Transmembrane</keyword>
<dbReference type="SMART" id="SM00267">
    <property type="entry name" value="GGDEF"/>
    <property type="match status" value="1"/>
</dbReference>
<feature type="domain" description="PAC" evidence="11">
    <location>
        <begin position="532"/>
        <end position="582"/>
    </location>
</feature>
<dbReference type="GO" id="GO:0008519">
    <property type="term" value="F:ammonium channel activity"/>
    <property type="evidence" value="ECO:0007669"/>
    <property type="project" value="InterPro"/>
</dbReference>
<feature type="transmembrane region" description="Helical" evidence="9">
    <location>
        <begin position="230"/>
        <end position="251"/>
    </location>
</feature>
<dbReference type="InterPro" id="IPR013767">
    <property type="entry name" value="PAS_fold"/>
</dbReference>
<dbReference type="NCBIfam" id="TIGR00229">
    <property type="entry name" value="sensory_box"/>
    <property type="match status" value="1"/>
</dbReference>
<dbReference type="Gene3D" id="1.10.3430.10">
    <property type="entry name" value="Ammonium transporter AmtB like domains"/>
    <property type="match status" value="1"/>
</dbReference>
<dbReference type="InterPro" id="IPR035965">
    <property type="entry name" value="PAS-like_dom_sf"/>
</dbReference>
<evidence type="ECO:0000313" key="16">
    <source>
        <dbReference type="Proteomes" id="UP001138768"/>
    </source>
</evidence>
<dbReference type="CDD" id="cd01948">
    <property type="entry name" value="EAL"/>
    <property type="match status" value="1"/>
</dbReference>
<dbReference type="GO" id="GO:0006355">
    <property type="term" value="P:regulation of DNA-templated transcription"/>
    <property type="evidence" value="ECO:0007669"/>
    <property type="project" value="InterPro"/>
</dbReference>
<dbReference type="EMBL" id="NRRY01000008">
    <property type="protein sequence ID" value="MBK1618278.1"/>
    <property type="molecule type" value="Genomic_DNA"/>
</dbReference>
<dbReference type="Proteomes" id="UP001138768">
    <property type="component" value="Unassembled WGS sequence"/>
</dbReference>
<dbReference type="GO" id="GO:0003824">
    <property type="term" value="F:catalytic activity"/>
    <property type="evidence" value="ECO:0007669"/>
    <property type="project" value="UniProtKB-ARBA"/>
</dbReference>
<comment type="subcellular location">
    <subcellularLocation>
        <location evidence="2">Membrane</location>
        <topology evidence="2">Multi-pass membrane protein</topology>
    </subcellularLocation>
</comment>
<dbReference type="PROSITE" id="PS50835">
    <property type="entry name" value="IG_LIKE"/>
    <property type="match status" value="1"/>
</dbReference>
<feature type="transmembrane region" description="Helical" evidence="9">
    <location>
        <begin position="120"/>
        <end position="141"/>
    </location>
</feature>
<dbReference type="SUPFAM" id="SSF111352">
    <property type="entry name" value="Ammonium transporter"/>
    <property type="match status" value="1"/>
</dbReference>
<evidence type="ECO:0000259" key="11">
    <source>
        <dbReference type="PROSITE" id="PS50113"/>
    </source>
</evidence>
<feature type="transmembrane region" description="Helical" evidence="9">
    <location>
        <begin position="291"/>
        <end position="308"/>
    </location>
</feature>
<feature type="transmembrane region" description="Helical" evidence="9">
    <location>
        <begin position="50"/>
        <end position="74"/>
    </location>
</feature>
<evidence type="ECO:0000256" key="1">
    <source>
        <dbReference type="ARBA" id="ARBA00001946"/>
    </source>
</evidence>
<name>A0A9X0W789_9GAMM</name>
<feature type="domain" description="GGDEF" evidence="14">
    <location>
        <begin position="745"/>
        <end position="878"/>
    </location>
</feature>
<feature type="transmembrane region" description="Helical" evidence="9">
    <location>
        <begin position="161"/>
        <end position="182"/>
    </location>
</feature>
<dbReference type="Gene3D" id="3.30.70.270">
    <property type="match status" value="1"/>
</dbReference>
<dbReference type="InterPro" id="IPR018047">
    <property type="entry name" value="Ammonium_transpt_CS"/>
</dbReference>
<feature type="domain" description="PAC" evidence="11">
    <location>
        <begin position="660"/>
        <end position="713"/>
    </location>
</feature>
<evidence type="ECO:0000313" key="15">
    <source>
        <dbReference type="EMBL" id="MBK1618278.1"/>
    </source>
</evidence>
<dbReference type="SMART" id="SM00091">
    <property type="entry name" value="PAS"/>
    <property type="match status" value="2"/>
</dbReference>
<dbReference type="SUPFAM" id="SSF55073">
    <property type="entry name" value="Nucleotide cyclase"/>
    <property type="match status" value="1"/>
</dbReference>
<evidence type="ECO:0000259" key="12">
    <source>
        <dbReference type="PROSITE" id="PS50835"/>
    </source>
</evidence>
<dbReference type="GO" id="GO:0016020">
    <property type="term" value="C:membrane"/>
    <property type="evidence" value="ECO:0007669"/>
    <property type="project" value="UniProtKB-SubCell"/>
</dbReference>
<dbReference type="Pfam" id="PF00563">
    <property type="entry name" value="EAL"/>
    <property type="match status" value="1"/>
</dbReference>
<dbReference type="AlphaFoldDB" id="A0A9X0W789"/>
<dbReference type="NCBIfam" id="TIGR00254">
    <property type="entry name" value="GGDEF"/>
    <property type="match status" value="1"/>
</dbReference>
<evidence type="ECO:0000259" key="14">
    <source>
        <dbReference type="PROSITE" id="PS50887"/>
    </source>
</evidence>
<feature type="domain" description="Ig-like" evidence="12">
    <location>
        <begin position="479"/>
        <end position="577"/>
    </location>
</feature>
<dbReference type="Pfam" id="PF00990">
    <property type="entry name" value="GGDEF"/>
    <property type="match status" value="1"/>
</dbReference>
<dbReference type="InterPro" id="IPR035919">
    <property type="entry name" value="EAL_sf"/>
</dbReference>
<feature type="transmembrane region" description="Helical" evidence="9">
    <location>
        <begin position="94"/>
        <end position="113"/>
    </location>
</feature>
<keyword evidence="16" id="KW-1185">Reference proteome</keyword>
<dbReference type="CDD" id="cd00130">
    <property type="entry name" value="PAS"/>
    <property type="match status" value="1"/>
</dbReference>
<sequence length="1143" mass="124393">MDEIARIDILWVLLSSVLVLLMQGGFLCLESGLTRSKNAINVALKNASDFLIATLVWYLVGFGLMFGDSGHGWIGSDRFVPDLSASDPWDATFFIFQLMFCATAATIVSGAVAERMRFRGYHLVTLITVALIYPLFGHWAWGGALGGESGWLATLGFVDFAGSTVVHSVGGWIALAAVLVIGPRAGRFGEGEPLLIPGSNLPLAMLGVLFFLVGWVGFNGGSTLALDTAVPGIIVNTLMSAAAGGVAAYLLTRWLAFPGLDRVAVPMNGVIAGLVAITAGCHVVATWEAILIGALAGLLVVFATELLARMQIDDAIGAIPVHLVAGIWGTLAVALFGAPALIGTGLSMTEQLAVQAFGIVIAGAWAFLVSYLLLRLINAVFRLRVTAADEEVGLNVAEHGAKTELVDLMTALKRQERSTDLSLRVPVEPFTEVGQIASQHNRLMDALEQAVTRSQAIVRDLRDGILTFSDAGLLTSLNPGAEKILAVAGEAAVGTAFVDLFECESQFISGGLDAQQSNADWCRDPAELVSEGKVEVALKRREAGRPVFVELAVTEDSRSQGSYTCLMRDVSDRRRVEEQLFEEKELAQTTLEAIADGVITTDRGGRVLYMNAIAAKLTGWPVETANGQPLYRVFPVVDSPTEMPTDWITRRVLRDGETLVESKSRLLYCRDGNVHVVQLTAAPIRDAEGHLRGLVVVFHDKTQERAMERQLTYQAKHDALTGLINRREFEHRLTELIEQLEDGPAQHLLCYIDLDQFKLVNDVCGHAAGDALLRQVANLLQRGLRSADTLARLGGDEFGVLLTNCPIERGTEIAETMRERVHALRFAWEDKLFAIGASVGLVPLSRSLGNLADALSRADAACYAAKDGGRNRVHLYDPDDQELSLRKGQMNWVSRIQRAIDEDGFQLFYQGIAPVKRPEEINSHFEILLRLTGDGDEVMPPGAFIPAAERYGLMPDVDYWVVNRTLQWLSAYQARGGAEIKRCAINLSGATLGNDKHTARIRDCLTRYRIDPRLICFEITETSTMANVDQAKRFITEVKQLGCRFALDDFGSGLSSFGYLRDLDVDLVKIDGSFIRDLDSNAIHRAMVEAIVGIAGVMGLGSIAEFVENARVVEVLREIGVDYAQGFHLARPRPLTEYPLPPS</sequence>
<dbReference type="InterPro" id="IPR000160">
    <property type="entry name" value="GGDEF_dom"/>
</dbReference>
<dbReference type="PROSITE" id="PS50883">
    <property type="entry name" value="EAL"/>
    <property type="match status" value="1"/>
</dbReference>
<dbReference type="Pfam" id="PF00909">
    <property type="entry name" value="Ammonium_transp"/>
    <property type="match status" value="1"/>
</dbReference>
<evidence type="ECO:0000259" key="10">
    <source>
        <dbReference type="PROSITE" id="PS50112"/>
    </source>
</evidence>
<dbReference type="InterPro" id="IPR024041">
    <property type="entry name" value="NH4_transpt_AmtB-like_dom"/>
</dbReference>
<comment type="caution">
    <text evidence="15">The sequence shown here is derived from an EMBL/GenBank/DDBJ whole genome shotgun (WGS) entry which is preliminary data.</text>
</comment>
<dbReference type="PANTHER" id="PTHR44757">
    <property type="entry name" value="DIGUANYLATE CYCLASE DGCP"/>
    <property type="match status" value="1"/>
</dbReference>
<proteinExistence type="inferred from homology"/>
<evidence type="ECO:0000256" key="5">
    <source>
        <dbReference type="ARBA" id="ARBA00022692"/>
    </source>
</evidence>
<dbReference type="PROSITE" id="PS50113">
    <property type="entry name" value="PAC"/>
    <property type="match status" value="2"/>
</dbReference>
<dbReference type="InterPro" id="IPR000014">
    <property type="entry name" value="PAS"/>
</dbReference>
<organism evidence="15 16">
    <name type="scientific">Lamprobacter modestohalophilus</name>
    <dbReference type="NCBI Taxonomy" id="1064514"/>
    <lineage>
        <taxon>Bacteria</taxon>
        <taxon>Pseudomonadati</taxon>
        <taxon>Pseudomonadota</taxon>
        <taxon>Gammaproteobacteria</taxon>
        <taxon>Chromatiales</taxon>
        <taxon>Chromatiaceae</taxon>
        <taxon>Lamprobacter</taxon>
    </lineage>
</organism>
<evidence type="ECO:0000256" key="8">
    <source>
        <dbReference type="ARBA" id="ARBA00023177"/>
    </source>
</evidence>
<protein>
    <submittedName>
        <fullName evidence="15">Ammonia permease</fullName>
    </submittedName>
</protein>
<dbReference type="InterPro" id="IPR052155">
    <property type="entry name" value="Biofilm_reg_signaling"/>
</dbReference>
<evidence type="ECO:0000256" key="2">
    <source>
        <dbReference type="ARBA" id="ARBA00004141"/>
    </source>
</evidence>
<evidence type="ECO:0000256" key="6">
    <source>
        <dbReference type="ARBA" id="ARBA00022989"/>
    </source>
</evidence>
<dbReference type="SUPFAM" id="SSF141868">
    <property type="entry name" value="EAL domain-like"/>
    <property type="match status" value="1"/>
</dbReference>
<dbReference type="InterPro" id="IPR001633">
    <property type="entry name" value="EAL_dom"/>
</dbReference>
<dbReference type="InterPro" id="IPR007110">
    <property type="entry name" value="Ig-like_dom"/>
</dbReference>
<evidence type="ECO:0000256" key="4">
    <source>
        <dbReference type="ARBA" id="ARBA00022448"/>
    </source>
</evidence>
<evidence type="ECO:0000256" key="7">
    <source>
        <dbReference type="ARBA" id="ARBA00023136"/>
    </source>
</evidence>
<dbReference type="Gene3D" id="3.20.20.450">
    <property type="entry name" value="EAL domain"/>
    <property type="match status" value="1"/>
</dbReference>
<dbReference type="FunFam" id="3.30.70.270:FF:000001">
    <property type="entry name" value="Diguanylate cyclase domain protein"/>
    <property type="match status" value="1"/>
</dbReference>
<comment type="similarity">
    <text evidence="3">Belongs to the ammonia transporter channel (TC 1.A.11.2) family.</text>
</comment>
<evidence type="ECO:0000259" key="13">
    <source>
        <dbReference type="PROSITE" id="PS50883"/>
    </source>
</evidence>
<dbReference type="InterPro" id="IPR001905">
    <property type="entry name" value="Ammonium_transpt"/>
</dbReference>
<dbReference type="RefSeq" id="WP_200241258.1">
    <property type="nucleotide sequence ID" value="NZ_NRRY01000008.1"/>
</dbReference>
<feature type="transmembrane region" description="Helical" evidence="9">
    <location>
        <begin position="194"/>
        <end position="218"/>
    </location>
</feature>
<dbReference type="CDD" id="cd01949">
    <property type="entry name" value="GGDEF"/>
    <property type="match status" value="1"/>
</dbReference>